<dbReference type="EMBL" id="PNBA02000021">
    <property type="protein sequence ID" value="KAG6386993.1"/>
    <property type="molecule type" value="Genomic_DNA"/>
</dbReference>
<organism evidence="2">
    <name type="scientific">Salvia splendens</name>
    <name type="common">Scarlet sage</name>
    <dbReference type="NCBI Taxonomy" id="180675"/>
    <lineage>
        <taxon>Eukaryota</taxon>
        <taxon>Viridiplantae</taxon>
        <taxon>Streptophyta</taxon>
        <taxon>Embryophyta</taxon>
        <taxon>Tracheophyta</taxon>
        <taxon>Spermatophyta</taxon>
        <taxon>Magnoliopsida</taxon>
        <taxon>eudicotyledons</taxon>
        <taxon>Gunneridae</taxon>
        <taxon>Pentapetalae</taxon>
        <taxon>asterids</taxon>
        <taxon>lamiids</taxon>
        <taxon>Lamiales</taxon>
        <taxon>Lamiaceae</taxon>
        <taxon>Nepetoideae</taxon>
        <taxon>Mentheae</taxon>
        <taxon>Salviinae</taxon>
        <taxon>Salvia</taxon>
        <taxon>Salvia subgen. Calosphace</taxon>
        <taxon>core Calosphace</taxon>
    </lineage>
</organism>
<keyword evidence="3" id="KW-1185">Reference proteome</keyword>
<evidence type="ECO:0000256" key="1">
    <source>
        <dbReference type="SAM" id="MobiDB-lite"/>
    </source>
</evidence>
<feature type="compositionally biased region" description="Basic and acidic residues" evidence="1">
    <location>
        <begin position="15"/>
        <end position="37"/>
    </location>
</feature>
<accession>A0A8X8W2S8</accession>
<name>A0A8X8W2S8_SALSN</name>
<sequence>MQPIREASVSSSKRNRNEIDGDLSRRCQRSRIEEKKSVSTPPGGGRTRKREKSSRDSPTSSAAKWESGTLFNWLRISNIIWLEIANLDSYISNESNKGIAETRDMASSPISWKDILLGQLCRQNKGKNEERVACGP</sequence>
<reference evidence="2" key="2">
    <citation type="submission" date="2020-08" db="EMBL/GenBank/DDBJ databases">
        <title>Plant Genome Project.</title>
        <authorList>
            <person name="Zhang R.-G."/>
        </authorList>
    </citation>
    <scope>NUCLEOTIDE SEQUENCE</scope>
    <source>
        <strain evidence="2">Huo1</strain>
        <tissue evidence="2">Leaf</tissue>
    </source>
</reference>
<evidence type="ECO:0000313" key="2">
    <source>
        <dbReference type="EMBL" id="KAG6386993.1"/>
    </source>
</evidence>
<evidence type="ECO:0000313" key="3">
    <source>
        <dbReference type="Proteomes" id="UP000298416"/>
    </source>
</evidence>
<gene>
    <name evidence="2" type="ORF">SASPL_152175</name>
</gene>
<reference evidence="2" key="1">
    <citation type="submission" date="2018-01" db="EMBL/GenBank/DDBJ databases">
        <authorList>
            <person name="Mao J.F."/>
        </authorList>
    </citation>
    <scope>NUCLEOTIDE SEQUENCE</scope>
    <source>
        <strain evidence="2">Huo1</strain>
        <tissue evidence="2">Leaf</tissue>
    </source>
</reference>
<feature type="region of interest" description="Disordered" evidence="1">
    <location>
        <begin position="1"/>
        <end position="64"/>
    </location>
</feature>
<comment type="caution">
    <text evidence="2">The sequence shown here is derived from an EMBL/GenBank/DDBJ whole genome shotgun (WGS) entry which is preliminary data.</text>
</comment>
<proteinExistence type="predicted"/>
<protein>
    <submittedName>
        <fullName evidence="2">Uncharacterized protein</fullName>
    </submittedName>
</protein>
<dbReference type="AlphaFoldDB" id="A0A8X8W2S8"/>
<dbReference type="Proteomes" id="UP000298416">
    <property type="component" value="Unassembled WGS sequence"/>
</dbReference>